<gene>
    <name evidence="1" type="ORF">H920_05831</name>
</gene>
<accession>A0A091DL19</accession>
<sequence>MLHVLSSIRCCLIAKTLGPKIEVSANVPAMGRGQSVTGTSTLELARNHEILGVECGHNTLGFMGPLDPPRNISMESENDPAVGVYGMHFPLESESEEETYSIICIWRRPFGAANMAENL</sequence>
<dbReference type="EMBL" id="KN122131">
    <property type="protein sequence ID" value="KFO32809.1"/>
    <property type="molecule type" value="Genomic_DNA"/>
</dbReference>
<dbReference type="Proteomes" id="UP000028990">
    <property type="component" value="Unassembled WGS sequence"/>
</dbReference>
<protein>
    <submittedName>
        <fullName evidence="1">Uncharacterized protein</fullName>
    </submittedName>
</protein>
<evidence type="ECO:0000313" key="1">
    <source>
        <dbReference type="EMBL" id="KFO32809.1"/>
    </source>
</evidence>
<evidence type="ECO:0000313" key="2">
    <source>
        <dbReference type="Proteomes" id="UP000028990"/>
    </source>
</evidence>
<reference evidence="1 2" key="1">
    <citation type="submission" date="2013-11" db="EMBL/GenBank/DDBJ databases">
        <title>The Damaraland mole rat (Fukomys damarensis) genome and evolution of African mole rats.</title>
        <authorList>
            <person name="Gladyshev V.N."/>
            <person name="Fang X."/>
        </authorList>
    </citation>
    <scope>NUCLEOTIDE SEQUENCE [LARGE SCALE GENOMIC DNA]</scope>
    <source>
        <tissue evidence="1">Liver</tissue>
    </source>
</reference>
<name>A0A091DL19_FUKDA</name>
<proteinExistence type="predicted"/>
<keyword evidence="2" id="KW-1185">Reference proteome</keyword>
<dbReference type="AlphaFoldDB" id="A0A091DL19"/>
<organism evidence="1 2">
    <name type="scientific">Fukomys damarensis</name>
    <name type="common">Damaraland mole rat</name>
    <name type="synonym">Cryptomys damarensis</name>
    <dbReference type="NCBI Taxonomy" id="885580"/>
    <lineage>
        <taxon>Eukaryota</taxon>
        <taxon>Metazoa</taxon>
        <taxon>Chordata</taxon>
        <taxon>Craniata</taxon>
        <taxon>Vertebrata</taxon>
        <taxon>Euteleostomi</taxon>
        <taxon>Mammalia</taxon>
        <taxon>Eutheria</taxon>
        <taxon>Euarchontoglires</taxon>
        <taxon>Glires</taxon>
        <taxon>Rodentia</taxon>
        <taxon>Hystricomorpha</taxon>
        <taxon>Bathyergidae</taxon>
        <taxon>Fukomys</taxon>
    </lineage>
</organism>